<dbReference type="InterPro" id="IPR003607">
    <property type="entry name" value="HD/PDEase_dom"/>
</dbReference>
<dbReference type="InterPro" id="IPR010043">
    <property type="entry name" value="UTase/UR"/>
</dbReference>
<feature type="domain" description="ACT" evidence="9">
    <location>
        <begin position="699"/>
        <end position="787"/>
    </location>
</feature>
<dbReference type="CDD" id="cd04899">
    <property type="entry name" value="ACT_ACR-UUR-like_2"/>
    <property type="match status" value="1"/>
</dbReference>
<dbReference type="EMBL" id="CP124756">
    <property type="protein sequence ID" value="WGZ96271.1"/>
    <property type="molecule type" value="Genomic_DNA"/>
</dbReference>
<evidence type="ECO:0000256" key="7">
    <source>
        <dbReference type="ARBA" id="ARBA00047968"/>
    </source>
</evidence>
<dbReference type="GO" id="GO:0006808">
    <property type="term" value="P:regulation of nitrogen utilization"/>
    <property type="evidence" value="ECO:0007669"/>
    <property type="project" value="UniProtKB-UniRule"/>
</dbReference>
<name>A0AA95KL44_9GAMM</name>
<dbReference type="SUPFAM" id="SSF81301">
    <property type="entry name" value="Nucleotidyltransferase"/>
    <property type="match status" value="1"/>
</dbReference>
<dbReference type="PANTHER" id="PTHR47320">
    <property type="entry name" value="BIFUNCTIONAL URIDYLYLTRANSFERASE/URIDYLYL-REMOVING ENZYME"/>
    <property type="match status" value="1"/>
</dbReference>
<organism evidence="11">
    <name type="scientific">Candidatus Thiothrix putei</name>
    <dbReference type="NCBI Taxonomy" id="3080811"/>
    <lineage>
        <taxon>Bacteria</taxon>
        <taxon>Pseudomonadati</taxon>
        <taxon>Pseudomonadota</taxon>
        <taxon>Gammaproteobacteria</taxon>
        <taxon>Thiotrichales</taxon>
        <taxon>Thiotrichaceae</taxon>
        <taxon>Thiothrix</taxon>
    </lineage>
</organism>
<dbReference type="GO" id="GO:0008893">
    <property type="term" value="F:guanosine-3',5'-bis(diphosphate) 3'-diphosphatase activity"/>
    <property type="evidence" value="ECO:0007669"/>
    <property type="project" value="UniProtKB-EC"/>
</dbReference>
<feature type="domain" description="ACT" evidence="9">
    <location>
        <begin position="806"/>
        <end position="878"/>
    </location>
</feature>
<reference evidence="11" key="1">
    <citation type="journal article" date="2023" name="Int. J. Mol. Sci.">
        <title>Metagenomics Revealed a New Genus 'Candidatus Thiocaldithrix dubininis' gen. nov., sp. nov. and a New Species 'Candidatus Thiothrix putei' sp. nov. in the Family Thiotrichaceae, Some Members of Which Have Traits of Both Na+- and H+-Motive Energetics.</title>
        <authorList>
            <person name="Ravin N.V."/>
            <person name="Muntyan M.S."/>
            <person name="Smolyakov D.D."/>
            <person name="Rudenko T.S."/>
            <person name="Beletsky A.V."/>
            <person name="Mardanov A.V."/>
            <person name="Grabovich M.Y."/>
        </authorList>
    </citation>
    <scope>NUCLEOTIDE SEQUENCE</scope>
    <source>
        <strain evidence="11">GKL-02</strain>
    </source>
</reference>
<dbReference type="PANTHER" id="PTHR47320:SF1">
    <property type="entry name" value="BIFUNCTIONAL URIDYLYLTRANSFERASE_URIDYLYL-REMOVING ENZYME"/>
    <property type="match status" value="1"/>
</dbReference>
<comment type="catalytic activity">
    <reaction evidence="8">
        <text>[protein-PII]-L-tyrosine + UTP = [protein-PII]-uridylyl-L-tyrosine + diphosphate</text>
        <dbReference type="Rhea" id="RHEA:13673"/>
        <dbReference type="Rhea" id="RHEA-COMP:12147"/>
        <dbReference type="Rhea" id="RHEA-COMP:12148"/>
        <dbReference type="ChEBI" id="CHEBI:33019"/>
        <dbReference type="ChEBI" id="CHEBI:46398"/>
        <dbReference type="ChEBI" id="CHEBI:46858"/>
        <dbReference type="ChEBI" id="CHEBI:90602"/>
        <dbReference type="EC" id="2.7.7.59"/>
    </reaction>
</comment>
<dbReference type="InterPro" id="IPR045865">
    <property type="entry name" value="ACT-like_dom_sf"/>
</dbReference>
<dbReference type="CDD" id="cd04900">
    <property type="entry name" value="ACT_UUR-like_1"/>
    <property type="match status" value="1"/>
</dbReference>
<dbReference type="SUPFAM" id="SSF55021">
    <property type="entry name" value="ACT-like"/>
    <property type="match status" value="2"/>
</dbReference>
<dbReference type="InterPro" id="IPR006674">
    <property type="entry name" value="HD_domain"/>
</dbReference>
<dbReference type="CDD" id="cd00077">
    <property type="entry name" value="HDc"/>
    <property type="match status" value="1"/>
</dbReference>
<evidence type="ECO:0000259" key="9">
    <source>
        <dbReference type="PROSITE" id="PS51671"/>
    </source>
</evidence>
<comment type="catalytic activity">
    <reaction evidence="8">
        <text>[protein-PII]-uridylyl-L-tyrosine + H2O = [protein-PII]-L-tyrosine + UMP + H(+)</text>
        <dbReference type="Rhea" id="RHEA:48600"/>
        <dbReference type="Rhea" id="RHEA-COMP:12147"/>
        <dbReference type="Rhea" id="RHEA-COMP:12148"/>
        <dbReference type="ChEBI" id="CHEBI:15377"/>
        <dbReference type="ChEBI" id="CHEBI:15378"/>
        <dbReference type="ChEBI" id="CHEBI:46858"/>
        <dbReference type="ChEBI" id="CHEBI:57865"/>
        <dbReference type="ChEBI" id="CHEBI:90602"/>
    </reaction>
</comment>
<dbReference type="Gene3D" id="1.10.3090.10">
    <property type="entry name" value="cca-adding enzyme, domain 2"/>
    <property type="match status" value="1"/>
</dbReference>
<comment type="caution">
    <text evidence="8">Lacks conserved residue(s) required for the propagation of feature annotation.</text>
</comment>
<keyword evidence="3" id="KW-0677">Repeat</keyword>
<keyword evidence="5 8" id="KW-0460">Magnesium</keyword>
<dbReference type="SUPFAM" id="SSF109604">
    <property type="entry name" value="HD-domain/PDEase-like"/>
    <property type="match status" value="1"/>
</dbReference>
<dbReference type="PROSITE" id="PS51671">
    <property type="entry name" value="ACT"/>
    <property type="match status" value="2"/>
</dbReference>
<dbReference type="InterPro" id="IPR013546">
    <property type="entry name" value="PII_UdlTrfase/GS_AdlTrfase"/>
</dbReference>
<evidence type="ECO:0000256" key="5">
    <source>
        <dbReference type="ARBA" id="ARBA00022842"/>
    </source>
</evidence>
<comment type="catalytic activity">
    <reaction evidence="7">
        <text>guanosine 3',5'-bis(diphosphate) + H2O = GDP + diphosphate + H(+)</text>
        <dbReference type="Rhea" id="RHEA:14253"/>
        <dbReference type="ChEBI" id="CHEBI:15377"/>
        <dbReference type="ChEBI" id="CHEBI:15378"/>
        <dbReference type="ChEBI" id="CHEBI:33019"/>
        <dbReference type="ChEBI" id="CHEBI:58189"/>
        <dbReference type="ChEBI" id="CHEBI:77828"/>
        <dbReference type="EC" id="3.1.7.2"/>
    </reaction>
</comment>
<dbReference type="Pfam" id="PF01966">
    <property type="entry name" value="HD"/>
    <property type="match status" value="1"/>
</dbReference>
<keyword evidence="2 8" id="KW-0548">Nucleotidyltransferase</keyword>
<keyword evidence="4 8" id="KW-0378">Hydrolase</keyword>
<dbReference type="KEGG" id="tput:QJT81_10020"/>
<comment type="function">
    <text evidence="8">Modifies, by uridylylation and deuridylylation, the PII regulatory proteins (GlnB and homologs), in response to the nitrogen status of the cell that GlnD senses through the glutamine level. Under low glutamine levels, catalyzes the conversion of the PII proteins and UTP to PII-UMP and PPi, while under higher glutamine levels, GlnD hydrolyzes PII-UMP to PII and UMP (deuridylylation). Thus, controls uridylylation state and activity of the PII proteins, and plays an important role in the regulation of nitrogen metabolism.</text>
</comment>
<feature type="region of interest" description="Uridylyltransferase" evidence="8">
    <location>
        <begin position="1"/>
        <end position="338"/>
    </location>
</feature>
<dbReference type="EC" id="3.1.4.-" evidence="8"/>
<comment type="domain">
    <text evidence="8">Has four distinct domains: an N-terminal nucleotidyltransferase (NT) domain responsible for UTase activity, a central HD domain that encodes UR activity, and two C-terminal ACT domains that seem to have a role in glutamine sensing.</text>
</comment>
<sequence length="878" mass="101713">MMPTNPLLEVYDRLLERDTLHIADYAQAIRNARKLLCEEFHTGKDIRTLLADHAEFIDTLLRHLWSLNGIPQYHRATLIAVGGYGRQELHPASDIDLLILLTETPGEECCERLSSFITLLWDVGLDVGHSVRTLDECLETAREDLTVITNLIESRYLSGNEKLFMRLHEAISTEHMWSSREFFQAKLEEQQKRYLKLGDTSHRVEPNLKEGRGGLRDIQTISWVTYREYGTLSLQELYENRLLEYDEFETLREGRLFLWRIRFALHELAKRKEDRLLFDYQRSLAHLFGYTDDTNNAAVEAFMQRYYRTITELERLSDMLMGIFRERILTQHPPLPEMLGEWYQKRGNLISVNSPDVFVLYPTALLEIFLLLQMTPGVTGLTPDTTRLIRHNLHRIDASFRQQARHRQLFIQILRQPKGITFVMRLMNRYGILAAYIPAFANIVGRMQYDLFHMYTVDEHTLFVLRNVRRYSTAVGAQELPLCAEVFKTLRDPELLYLAGLFHDIAKGRNGDHSELGASDAYDFCREHGLNLHDASLVSWLVRHHLLMSMTAQRKDISDPMVIQEFAGIVASQSRLDCLFLLTIADIRGTNPKLWNGWKQALLHELYHSTRRVLSNRTLLSRESTLLIEEKRNAVLEPLLLEGFNEAECLALWNQFGADYHLQHSVESVLWHTRHILTEAALKPTLIHIRRTVSGSSNVLFVYSKDRDDLFSRVVSSLEQLNLNVVQARIVSTTEGFDLYTLHILGPDNQLIINDTDQQHIIDTLTDNLEREKPYHPMHRKPRILRNFNVPTRISFSQQPEKNLTLLEINAGDMPGLLSRLGEAMDGLGIRVHNARINTLGEQAQDIFYVTTRDCEMIVDEEQQAQIRQTLEQALQVG</sequence>
<evidence type="ECO:0000256" key="3">
    <source>
        <dbReference type="ARBA" id="ARBA00022737"/>
    </source>
</evidence>
<evidence type="ECO:0000256" key="2">
    <source>
        <dbReference type="ARBA" id="ARBA00022695"/>
    </source>
</evidence>
<dbReference type="GO" id="GO:0008081">
    <property type="term" value="F:phosphoric diester hydrolase activity"/>
    <property type="evidence" value="ECO:0007669"/>
    <property type="project" value="UniProtKB-UniRule"/>
</dbReference>
<protein>
    <recommendedName>
        <fullName evidence="8">Bifunctional uridylyltransferase/uridylyl-removing enzyme</fullName>
        <shortName evidence="8">UTase/UR</shortName>
    </recommendedName>
    <alternativeName>
        <fullName evidence="8">Bifunctional [protein-PII] modification enzyme</fullName>
    </alternativeName>
    <alternativeName>
        <fullName evidence="8">Bifunctional nitrogen sensor protein</fullName>
    </alternativeName>
    <domain>
        <recommendedName>
            <fullName evidence="8">[Protein-PII] uridylyltransferase</fullName>
            <shortName evidence="8">PII uridylyltransferase</shortName>
            <shortName evidence="8">UTase</shortName>
            <ecNumber evidence="8">2.7.7.59</ecNumber>
        </recommendedName>
    </domain>
    <domain>
        <recommendedName>
            <fullName evidence="8">[Protein-PII]-UMP uridylyl-removing enzyme</fullName>
            <shortName evidence="8">UR</shortName>
            <ecNumber evidence="8">3.1.4.-</ecNumber>
        </recommendedName>
    </domain>
</protein>
<dbReference type="PROSITE" id="PS51831">
    <property type="entry name" value="HD"/>
    <property type="match status" value="1"/>
</dbReference>
<dbReference type="CDD" id="cd05401">
    <property type="entry name" value="NT_GlnE_GlnD_like"/>
    <property type="match status" value="1"/>
</dbReference>
<evidence type="ECO:0000313" key="11">
    <source>
        <dbReference type="EMBL" id="WGZ96271.1"/>
    </source>
</evidence>
<comment type="cofactor">
    <cofactor evidence="8">
        <name>Mg(2+)</name>
        <dbReference type="ChEBI" id="CHEBI:18420"/>
    </cofactor>
</comment>
<evidence type="ECO:0000256" key="4">
    <source>
        <dbReference type="ARBA" id="ARBA00022801"/>
    </source>
</evidence>
<keyword evidence="1 8" id="KW-0808">Transferase</keyword>
<dbReference type="PIRSF" id="PIRSF006288">
    <property type="entry name" value="PII_uridyltransf"/>
    <property type="match status" value="1"/>
</dbReference>
<dbReference type="InterPro" id="IPR043519">
    <property type="entry name" value="NT_sf"/>
</dbReference>
<comment type="activity regulation">
    <text evidence="8">Uridylyltransferase (UTase) activity is inhibited by glutamine, while glutamine activates uridylyl-removing (UR) activity.</text>
</comment>
<dbReference type="SUPFAM" id="SSF81593">
    <property type="entry name" value="Nucleotidyltransferase substrate binding subunit/domain"/>
    <property type="match status" value="1"/>
</dbReference>
<keyword evidence="6 8" id="KW-0511">Multifunctional enzyme</keyword>
<accession>A0AA95KL44</accession>
<evidence type="ECO:0000256" key="8">
    <source>
        <dbReference type="HAMAP-Rule" id="MF_00277"/>
    </source>
</evidence>
<reference evidence="11" key="2">
    <citation type="submission" date="2023-04" db="EMBL/GenBank/DDBJ databases">
        <authorList>
            <person name="Beletskiy A.V."/>
            <person name="Mardanov A.V."/>
            <person name="Ravin N.V."/>
        </authorList>
    </citation>
    <scope>NUCLEOTIDE SEQUENCE</scope>
    <source>
        <strain evidence="11">GKL-02</strain>
    </source>
</reference>
<evidence type="ECO:0000256" key="1">
    <source>
        <dbReference type="ARBA" id="ARBA00022679"/>
    </source>
</evidence>
<dbReference type="AlphaFoldDB" id="A0AA95KL44"/>
<dbReference type="SMART" id="SM00471">
    <property type="entry name" value="HDc"/>
    <property type="match status" value="1"/>
</dbReference>
<dbReference type="GO" id="GO:0008773">
    <property type="term" value="F:[protein-PII] uridylyltransferase activity"/>
    <property type="evidence" value="ECO:0007669"/>
    <property type="project" value="UniProtKB-UniRule"/>
</dbReference>
<feature type="domain" description="HD" evidence="10">
    <location>
        <begin position="457"/>
        <end position="579"/>
    </location>
</feature>
<evidence type="ECO:0000256" key="6">
    <source>
        <dbReference type="ARBA" id="ARBA00023268"/>
    </source>
</evidence>
<dbReference type="EC" id="2.7.7.59" evidence="8"/>
<comment type="similarity">
    <text evidence="8">Belongs to the GlnD family.</text>
</comment>
<gene>
    <name evidence="8 11" type="primary">glnD</name>
    <name evidence="11" type="ORF">QJT81_10020</name>
</gene>
<proteinExistence type="inferred from homology"/>
<dbReference type="InterPro" id="IPR002912">
    <property type="entry name" value="ACT_dom"/>
</dbReference>
<evidence type="ECO:0000259" key="10">
    <source>
        <dbReference type="PROSITE" id="PS51831"/>
    </source>
</evidence>
<dbReference type="Proteomes" id="UP001301326">
    <property type="component" value="Chromosome"/>
</dbReference>
<dbReference type="NCBIfam" id="TIGR01693">
    <property type="entry name" value="UTase_glnD"/>
    <property type="match status" value="1"/>
</dbReference>
<dbReference type="HAMAP" id="MF_00277">
    <property type="entry name" value="PII_uridylyl_transf"/>
    <property type="match status" value="1"/>
</dbReference>
<dbReference type="Pfam" id="PF08335">
    <property type="entry name" value="GlnD_UR_UTase"/>
    <property type="match status" value="1"/>
</dbReference>